<keyword evidence="3 6" id="KW-0378">Hydrolase</keyword>
<evidence type="ECO:0000256" key="3">
    <source>
        <dbReference type="RuleBase" id="RU362042"/>
    </source>
</evidence>
<feature type="transmembrane region" description="Helical" evidence="3">
    <location>
        <begin position="21"/>
        <end position="43"/>
    </location>
</feature>
<evidence type="ECO:0000256" key="1">
    <source>
        <dbReference type="ARBA" id="ARBA00004401"/>
    </source>
</evidence>
<dbReference type="Pfam" id="PF10502">
    <property type="entry name" value="Peptidase_S26"/>
    <property type="match status" value="1"/>
</dbReference>
<dbReference type="Proteomes" id="UP001165685">
    <property type="component" value="Unassembled WGS sequence"/>
</dbReference>
<dbReference type="CDD" id="cd06530">
    <property type="entry name" value="S26_SPase_I"/>
    <property type="match status" value="1"/>
</dbReference>
<feature type="region of interest" description="Disordered" evidence="4">
    <location>
        <begin position="224"/>
        <end position="251"/>
    </location>
</feature>
<comment type="similarity">
    <text evidence="2 3">Belongs to the peptidase S26 family.</text>
</comment>
<protein>
    <recommendedName>
        <fullName evidence="3">Signal peptidase I</fullName>
        <ecNumber evidence="3">3.4.21.89</ecNumber>
    </recommendedName>
</protein>
<feature type="region of interest" description="Disordered" evidence="4">
    <location>
        <begin position="274"/>
        <end position="295"/>
    </location>
</feature>
<dbReference type="EC" id="3.4.21.89" evidence="3"/>
<evidence type="ECO:0000259" key="5">
    <source>
        <dbReference type="Pfam" id="PF10502"/>
    </source>
</evidence>
<feature type="domain" description="Peptidase S26" evidence="5">
    <location>
        <begin position="17"/>
        <end position="211"/>
    </location>
</feature>
<dbReference type="PANTHER" id="PTHR43390:SF1">
    <property type="entry name" value="CHLOROPLAST PROCESSING PEPTIDASE"/>
    <property type="match status" value="1"/>
</dbReference>
<dbReference type="SUPFAM" id="SSF51306">
    <property type="entry name" value="LexA/Signal peptidase"/>
    <property type="match status" value="1"/>
</dbReference>
<sequence length="295" mass="31871">MGAKKEETGEKKGSFWKELPLLIVIALVLAFVIKTWVVQPFYIPSGSMEDTLQINDRVLVNKLVYQVRDIERGDIVVFNGTGTWDEPGVEAPESGNAVNRLFTWVGQQLGVQPTGKDYIKRVIGVGGDTVECCDAEGRVMVNGEPLDEPYLYPGSQDTHTEFGPVEVPEGRLWLMGDHRQISYDSRLHQNDPGEGTIAEDEVIGRAFVLMWPVDRMRTLPIPETFDSLNEGGGGGEAAGAPDGDRASEPVAAAAVPAAAPLLLGAAAAVPVQRAGRGLWRRRPRSGKSHAGDSGE</sequence>
<keyword evidence="7" id="KW-1185">Reference proteome</keyword>
<keyword evidence="3" id="KW-0472">Membrane</keyword>
<dbReference type="NCBIfam" id="TIGR02227">
    <property type="entry name" value="sigpep_I_bact"/>
    <property type="match status" value="1"/>
</dbReference>
<keyword evidence="3" id="KW-0812">Transmembrane</keyword>
<proteinExistence type="inferred from homology"/>
<accession>A0ABT4TSU8</accession>
<dbReference type="EMBL" id="JAQFWP010000062">
    <property type="protein sequence ID" value="MDA2807748.1"/>
    <property type="molecule type" value="Genomic_DNA"/>
</dbReference>
<dbReference type="InterPro" id="IPR019533">
    <property type="entry name" value="Peptidase_S26"/>
</dbReference>
<evidence type="ECO:0000256" key="4">
    <source>
        <dbReference type="SAM" id="MobiDB-lite"/>
    </source>
</evidence>
<dbReference type="PANTHER" id="PTHR43390">
    <property type="entry name" value="SIGNAL PEPTIDASE I"/>
    <property type="match status" value="1"/>
</dbReference>
<keyword evidence="3" id="KW-1133">Transmembrane helix</keyword>
<evidence type="ECO:0000256" key="2">
    <source>
        <dbReference type="ARBA" id="ARBA00009370"/>
    </source>
</evidence>
<evidence type="ECO:0000313" key="7">
    <source>
        <dbReference type="Proteomes" id="UP001165685"/>
    </source>
</evidence>
<organism evidence="6 7">
    <name type="scientific">Nocardiopsis suaedae</name>
    <dbReference type="NCBI Taxonomy" id="3018444"/>
    <lineage>
        <taxon>Bacteria</taxon>
        <taxon>Bacillati</taxon>
        <taxon>Actinomycetota</taxon>
        <taxon>Actinomycetes</taxon>
        <taxon>Streptosporangiales</taxon>
        <taxon>Nocardiopsidaceae</taxon>
        <taxon>Nocardiopsis</taxon>
    </lineage>
</organism>
<comment type="catalytic activity">
    <reaction evidence="3">
        <text>Cleavage of hydrophobic, N-terminal signal or leader sequences from secreted and periplasmic proteins.</text>
        <dbReference type="EC" id="3.4.21.89"/>
    </reaction>
</comment>
<dbReference type="InterPro" id="IPR036286">
    <property type="entry name" value="LexA/Signal_pep-like_sf"/>
</dbReference>
<comment type="subcellular location">
    <subcellularLocation>
        <location evidence="1">Cell membrane</location>
        <topology evidence="1">Single-pass type II membrane protein</topology>
    </subcellularLocation>
    <subcellularLocation>
        <location evidence="3">Membrane</location>
        <topology evidence="3">Single-pass type II membrane protein</topology>
    </subcellularLocation>
</comment>
<reference evidence="6" key="1">
    <citation type="submission" date="2023-01" db="EMBL/GenBank/DDBJ databases">
        <title>Draft genome sequence of Nocardiopsis sp. LSu2-4 isolated from halophytes.</title>
        <authorList>
            <person name="Duangmal K."/>
            <person name="Chantavorakit T."/>
        </authorList>
    </citation>
    <scope>NUCLEOTIDE SEQUENCE</scope>
    <source>
        <strain evidence="6">LSu2-4</strain>
    </source>
</reference>
<name>A0ABT4TSU8_9ACTN</name>
<feature type="compositionally biased region" description="Basic residues" evidence="4">
    <location>
        <begin position="278"/>
        <end position="287"/>
    </location>
</feature>
<dbReference type="Gene3D" id="2.10.109.10">
    <property type="entry name" value="Umud Fragment, subunit A"/>
    <property type="match status" value="1"/>
</dbReference>
<evidence type="ECO:0000313" key="6">
    <source>
        <dbReference type="EMBL" id="MDA2807748.1"/>
    </source>
</evidence>
<gene>
    <name evidence="6" type="primary">lepB</name>
    <name evidence="6" type="ORF">O4U47_24775</name>
</gene>
<dbReference type="GO" id="GO:0009003">
    <property type="term" value="F:signal peptidase activity"/>
    <property type="evidence" value="ECO:0007669"/>
    <property type="project" value="UniProtKB-EC"/>
</dbReference>
<dbReference type="InterPro" id="IPR000223">
    <property type="entry name" value="Pept_S26A_signal_pept_1"/>
</dbReference>
<dbReference type="PRINTS" id="PR00727">
    <property type="entry name" value="LEADERPTASE"/>
</dbReference>
<keyword evidence="3" id="KW-0645">Protease</keyword>
<comment type="caution">
    <text evidence="6">The sequence shown here is derived from an EMBL/GenBank/DDBJ whole genome shotgun (WGS) entry which is preliminary data.</text>
</comment>